<evidence type="ECO:0000256" key="2">
    <source>
        <dbReference type="ARBA" id="ARBA00001089"/>
    </source>
</evidence>
<feature type="binding site" evidence="10">
    <location>
        <position position="113"/>
    </location>
    <ligand>
        <name>L-glutamate</name>
        <dbReference type="ChEBI" id="CHEBI:29985"/>
    </ligand>
</feature>
<feature type="binding site" evidence="10">
    <location>
        <position position="476"/>
    </location>
    <ligand>
        <name>L-glutamate</name>
        <dbReference type="ChEBI" id="CHEBI:29985"/>
    </ligand>
</feature>
<evidence type="ECO:0000256" key="8">
    <source>
        <dbReference type="ARBA" id="ARBA00047417"/>
    </source>
</evidence>
<comment type="catalytic activity">
    <reaction evidence="8 11">
        <text>an N-terminal (5-L-glutamyl)-[peptide] + an alpha-amino acid = 5-L-glutamyl amino acid + an N-terminal L-alpha-aminoacyl-[peptide]</text>
        <dbReference type="Rhea" id="RHEA:23904"/>
        <dbReference type="Rhea" id="RHEA-COMP:9780"/>
        <dbReference type="Rhea" id="RHEA-COMP:9795"/>
        <dbReference type="ChEBI" id="CHEBI:77644"/>
        <dbReference type="ChEBI" id="CHEBI:78597"/>
        <dbReference type="ChEBI" id="CHEBI:78599"/>
        <dbReference type="ChEBI" id="CHEBI:78608"/>
        <dbReference type="EC" id="2.3.2.2"/>
    </reaction>
</comment>
<comment type="similarity">
    <text evidence="3 11">Belongs to the gamma-glutamyltransferase family.</text>
</comment>
<comment type="caution">
    <text evidence="12">The sequence shown here is derived from an EMBL/GenBank/DDBJ whole genome shotgun (WGS) entry which is preliminary data.</text>
</comment>
<dbReference type="Gene3D" id="3.60.20.40">
    <property type="match status" value="1"/>
</dbReference>
<dbReference type="EMBL" id="BRXS01000004">
    <property type="protein sequence ID" value="GLC26213.1"/>
    <property type="molecule type" value="Genomic_DNA"/>
</dbReference>
<feature type="binding site" evidence="10">
    <location>
        <position position="424"/>
    </location>
    <ligand>
        <name>L-glutamate</name>
        <dbReference type="ChEBI" id="CHEBI:29985"/>
    </ligand>
</feature>
<dbReference type="GO" id="GO:0006751">
    <property type="term" value="P:glutathione catabolic process"/>
    <property type="evidence" value="ECO:0007669"/>
    <property type="project" value="UniProtKB-UniRule"/>
</dbReference>
<evidence type="ECO:0000256" key="11">
    <source>
        <dbReference type="RuleBase" id="RU368036"/>
    </source>
</evidence>
<organism evidence="12 13">
    <name type="scientific">Roseisolibacter agri</name>
    <dbReference type="NCBI Taxonomy" id="2014610"/>
    <lineage>
        <taxon>Bacteria</taxon>
        <taxon>Pseudomonadati</taxon>
        <taxon>Gemmatimonadota</taxon>
        <taxon>Gemmatimonadia</taxon>
        <taxon>Gemmatimonadales</taxon>
        <taxon>Gemmatimonadaceae</taxon>
        <taxon>Roseisolibacter</taxon>
    </lineage>
</organism>
<evidence type="ECO:0000313" key="13">
    <source>
        <dbReference type="Proteomes" id="UP001161325"/>
    </source>
</evidence>
<comment type="catalytic activity">
    <reaction evidence="1 11">
        <text>an S-substituted glutathione + H2O = an S-substituted L-cysteinylglycine + L-glutamate</text>
        <dbReference type="Rhea" id="RHEA:59468"/>
        <dbReference type="ChEBI" id="CHEBI:15377"/>
        <dbReference type="ChEBI" id="CHEBI:29985"/>
        <dbReference type="ChEBI" id="CHEBI:90779"/>
        <dbReference type="ChEBI" id="CHEBI:143103"/>
        <dbReference type="EC" id="3.4.19.13"/>
    </reaction>
</comment>
<dbReference type="SUPFAM" id="SSF56235">
    <property type="entry name" value="N-terminal nucleophile aminohydrolases (Ntn hydrolases)"/>
    <property type="match status" value="1"/>
</dbReference>
<sequence>MLLTLAAGCAPRATTNRGDDALGARRTPTFPAEWRFRPGARAEFGREAMIASNSREASEAGVQILRAGGNAVDAAVAVGYAMAVTYPVAGNIGGGGFMVIRLADGRAATIDYREVAPLAATRNMYLDANGQPTDRSRVGHLAVGVPGAVMGMSEALAKFGTKSLAEVMAPAIRLADEGFVIDSAFWRGLRSDSAKNVKYGGAALFYPGGAPLRPGTRLVQKDLAATLRRIAQRGPREFYEGQTADLLVAEMQRGGGLITKQDLAQYKAIWREPLRTTYRGHTVLGMPPVSSGGTTSFAILHMLETRDTLPTFGSAAYAHLFAEAERRAFIDRNTKLCDPAFCTVPVAELTSKDYARKLAATIDPQHASRTGALMQAPTGLHTTHYSVVDRQGNAVSTTTTLNLGYGSGVYVTGAGFFLNDEMDDLAAAPGKPNAFGLIEGEQNAVQPGKRPLSSMTPTIVLDPRGQVLLVAGAAGGPTIISGTTQVILNVIDHRMTLADAMRAPRLHHQARPDSIAYERNGLTPAALDSLKAMGHGLEQRGSMVNVNAVMRVRGGWEGVSEPRSVGAAVGY</sequence>
<keyword evidence="13" id="KW-1185">Reference proteome</keyword>
<dbReference type="InterPro" id="IPR000101">
    <property type="entry name" value="GGT_peptidase"/>
</dbReference>
<dbReference type="EC" id="3.4.19.13" evidence="11"/>
<protein>
    <recommendedName>
        <fullName evidence="11">Glutathione hydrolase proenzyme</fullName>
        <ecNumber evidence="11">2.3.2.2</ecNumber>
        <ecNumber evidence="11">3.4.19.13</ecNumber>
    </recommendedName>
    <component>
        <recommendedName>
            <fullName evidence="11">Glutathione hydrolase large chain</fullName>
        </recommendedName>
    </component>
    <component>
        <recommendedName>
            <fullName evidence="11">Glutathione hydrolase small chain</fullName>
        </recommendedName>
    </component>
</protein>
<dbReference type="AlphaFoldDB" id="A0AA37QI55"/>
<accession>A0AA37QI55</accession>
<dbReference type="InterPro" id="IPR043138">
    <property type="entry name" value="GGT_lsub"/>
</dbReference>
<dbReference type="EC" id="2.3.2.2" evidence="11"/>
<evidence type="ECO:0000256" key="5">
    <source>
        <dbReference type="ARBA" id="ARBA00022801"/>
    </source>
</evidence>
<evidence type="ECO:0000256" key="9">
    <source>
        <dbReference type="PIRSR" id="PIRSR600101-1"/>
    </source>
</evidence>
<dbReference type="Proteomes" id="UP001161325">
    <property type="component" value="Unassembled WGS sequence"/>
</dbReference>
<feature type="active site" description="Nucleophile" evidence="9">
    <location>
        <position position="382"/>
    </location>
</feature>
<dbReference type="GO" id="GO:0103068">
    <property type="term" value="F:leukotriene C4 gamma-glutamyl transferase activity"/>
    <property type="evidence" value="ECO:0007669"/>
    <property type="project" value="UniProtKB-EC"/>
</dbReference>
<proteinExistence type="inferred from homology"/>
<dbReference type="PRINTS" id="PR01210">
    <property type="entry name" value="GGTRANSPTASE"/>
</dbReference>
<reference evidence="12" key="1">
    <citation type="submission" date="2022-08" db="EMBL/GenBank/DDBJ databases">
        <title>Draft genome sequencing of Roseisolibacter agri AW1220.</title>
        <authorList>
            <person name="Tobiishi Y."/>
            <person name="Tonouchi A."/>
        </authorList>
    </citation>
    <scope>NUCLEOTIDE SEQUENCE</scope>
    <source>
        <strain evidence="12">AW1220</strain>
    </source>
</reference>
<dbReference type="Gene3D" id="1.10.246.130">
    <property type="match status" value="1"/>
</dbReference>
<keyword evidence="7 11" id="KW-0012">Acyltransferase</keyword>
<dbReference type="InterPro" id="IPR043137">
    <property type="entry name" value="GGT_ssub_C"/>
</dbReference>
<dbReference type="PANTHER" id="PTHR43199">
    <property type="entry name" value="GLUTATHIONE HYDROLASE"/>
    <property type="match status" value="1"/>
</dbReference>
<name>A0AA37QI55_9BACT</name>
<evidence type="ECO:0000256" key="1">
    <source>
        <dbReference type="ARBA" id="ARBA00001049"/>
    </source>
</evidence>
<dbReference type="InterPro" id="IPR051792">
    <property type="entry name" value="GGT_bact"/>
</dbReference>
<feature type="binding site" evidence="10">
    <location>
        <begin position="400"/>
        <end position="402"/>
    </location>
    <ligand>
        <name>L-glutamate</name>
        <dbReference type="ChEBI" id="CHEBI:29985"/>
    </ligand>
</feature>
<dbReference type="PANTHER" id="PTHR43199:SF1">
    <property type="entry name" value="GLUTATHIONE HYDROLASE PROENZYME"/>
    <property type="match status" value="1"/>
</dbReference>
<dbReference type="InterPro" id="IPR029055">
    <property type="entry name" value="Ntn_hydrolases_N"/>
</dbReference>
<dbReference type="GO" id="GO:0036374">
    <property type="term" value="F:glutathione hydrolase activity"/>
    <property type="evidence" value="ECO:0007669"/>
    <property type="project" value="UniProtKB-UniRule"/>
</dbReference>
<dbReference type="NCBIfam" id="TIGR00066">
    <property type="entry name" value="g_glut_trans"/>
    <property type="match status" value="1"/>
</dbReference>
<dbReference type="GO" id="GO:0006750">
    <property type="term" value="P:glutathione biosynthetic process"/>
    <property type="evidence" value="ECO:0007669"/>
    <property type="project" value="UniProtKB-KW"/>
</dbReference>
<evidence type="ECO:0000256" key="3">
    <source>
        <dbReference type="ARBA" id="ARBA00009381"/>
    </source>
</evidence>
<evidence type="ECO:0000256" key="7">
    <source>
        <dbReference type="ARBA" id="ARBA00023315"/>
    </source>
</evidence>
<feature type="binding site" evidence="10">
    <location>
        <begin position="453"/>
        <end position="454"/>
    </location>
    <ligand>
        <name>L-glutamate</name>
        <dbReference type="ChEBI" id="CHEBI:29985"/>
    </ligand>
</feature>
<evidence type="ECO:0000256" key="4">
    <source>
        <dbReference type="ARBA" id="ARBA00022679"/>
    </source>
</evidence>
<gene>
    <name evidence="12" type="ORF">rosag_27260</name>
</gene>
<keyword evidence="6 11" id="KW-0865">Zymogen</keyword>
<dbReference type="Pfam" id="PF01019">
    <property type="entry name" value="G_glu_transpept"/>
    <property type="match status" value="1"/>
</dbReference>
<comment type="PTM">
    <text evidence="11">Cleaved by autocatalysis into a large and a small subunit.</text>
</comment>
<dbReference type="InterPro" id="IPR055262">
    <property type="entry name" value="GGT_CS"/>
</dbReference>
<keyword evidence="4 11" id="KW-0808">Transferase</keyword>
<comment type="pathway">
    <text evidence="11">Sulfur metabolism; glutathione metabolism.</text>
</comment>
<evidence type="ECO:0000256" key="10">
    <source>
        <dbReference type="PIRSR" id="PIRSR600101-2"/>
    </source>
</evidence>
<comment type="subunit">
    <text evidence="11">This enzyme consists of two polypeptide chains, which are synthesized in precursor form from a single polypeptide.</text>
</comment>
<dbReference type="PROSITE" id="PS00462">
    <property type="entry name" value="G_GLU_TRANSPEPTIDASE"/>
    <property type="match status" value="1"/>
</dbReference>
<keyword evidence="5 11" id="KW-0378">Hydrolase</keyword>
<keyword evidence="11" id="KW-0317">Glutathione biosynthesis</keyword>
<evidence type="ECO:0000313" key="12">
    <source>
        <dbReference type="EMBL" id="GLC26213.1"/>
    </source>
</evidence>
<evidence type="ECO:0000256" key="6">
    <source>
        <dbReference type="ARBA" id="ARBA00023145"/>
    </source>
</evidence>
<comment type="catalytic activity">
    <reaction evidence="2 11">
        <text>glutathione + H2O = L-cysteinylglycine + L-glutamate</text>
        <dbReference type="Rhea" id="RHEA:28807"/>
        <dbReference type="ChEBI" id="CHEBI:15377"/>
        <dbReference type="ChEBI" id="CHEBI:29985"/>
        <dbReference type="ChEBI" id="CHEBI:57925"/>
        <dbReference type="ChEBI" id="CHEBI:61694"/>
        <dbReference type="EC" id="3.4.19.13"/>
    </reaction>
</comment>